<evidence type="ECO:0000256" key="1">
    <source>
        <dbReference type="SAM" id="Phobius"/>
    </source>
</evidence>
<dbReference type="Proteomes" id="UP001154282">
    <property type="component" value="Unassembled WGS sequence"/>
</dbReference>
<reference evidence="2" key="1">
    <citation type="submission" date="2022-08" db="EMBL/GenBank/DDBJ databases">
        <authorList>
            <person name="Gutierrez-Valencia J."/>
        </authorList>
    </citation>
    <scope>NUCLEOTIDE SEQUENCE</scope>
</reference>
<comment type="caution">
    <text evidence="2">The sequence shown here is derived from an EMBL/GenBank/DDBJ whole genome shotgun (WGS) entry which is preliminary data.</text>
</comment>
<sequence>LAALSFFLPFSPLGLSFPSYSLLHLPFSFPFILSVYLLFSSPDMKETIRKATIRVGIGHTCVFFFGGFFCSKWDSDVFLYGFWFRTRAEEKGVTWWPRVLTAVKGSSSRQVRRGRSG</sequence>
<keyword evidence="3" id="KW-1185">Reference proteome</keyword>
<keyword evidence="1" id="KW-1133">Transmembrane helix</keyword>
<accession>A0AAV0Q733</accession>
<name>A0AAV0Q733_9ROSI</name>
<dbReference type="EMBL" id="CAMGYJ010000009">
    <property type="protein sequence ID" value="CAI0540168.1"/>
    <property type="molecule type" value="Genomic_DNA"/>
</dbReference>
<protein>
    <submittedName>
        <fullName evidence="2">Uncharacterized protein</fullName>
    </submittedName>
</protein>
<feature type="non-terminal residue" evidence="2">
    <location>
        <position position="1"/>
    </location>
</feature>
<evidence type="ECO:0000313" key="3">
    <source>
        <dbReference type="Proteomes" id="UP001154282"/>
    </source>
</evidence>
<organism evidence="2 3">
    <name type="scientific">Linum tenue</name>
    <dbReference type="NCBI Taxonomy" id="586396"/>
    <lineage>
        <taxon>Eukaryota</taxon>
        <taxon>Viridiplantae</taxon>
        <taxon>Streptophyta</taxon>
        <taxon>Embryophyta</taxon>
        <taxon>Tracheophyta</taxon>
        <taxon>Spermatophyta</taxon>
        <taxon>Magnoliopsida</taxon>
        <taxon>eudicotyledons</taxon>
        <taxon>Gunneridae</taxon>
        <taxon>Pentapetalae</taxon>
        <taxon>rosids</taxon>
        <taxon>fabids</taxon>
        <taxon>Malpighiales</taxon>
        <taxon>Linaceae</taxon>
        <taxon>Linum</taxon>
    </lineage>
</organism>
<dbReference type="AlphaFoldDB" id="A0AAV0Q733"/>
<keyword evidence="1" id="KW-0812">Transmembrane</keyword>
<feature type="transmembrane region" description="Helical" evidence="1">
    <location>
        <begin position="20"/>
        <end position="39"/>
    </location>
</feature>
<feature type="transmembrane region" description="Helical" evidence="1">
    <location>
        <begin position="51"/>
        <end position="69"/>
    </location>
</feature>
<keyword evidence="1" id="KW-0472">Membrane</keyword>
<proteinExistence type="predicted"/>
<gene>
    <name evidence="2" type="ORF">LITE_LOCUS41571</name>
</gene>
<evidence type="ECO:0000313" key="2">
    <source>
        <dbReference type="EMBL" id="CAI0540168.1"/>
    </source>
</evidence>